<gene>
    <name evidence="1" type="ORF">SVIM_LOCUS454857</name>
</gene>
<proteinExistence type="predicted"/>
<dbReference type="EMBL" id="CAADRP010002096">
    <property type="protein sequence ID" value="VFU61016.1"/>
    <property type="molecule type" value="Genomic_DNA"/>
</dbReference>
<dbReference type="AlphaFoldDB" id="A0A6N2N5F3"/>
<protein>
    <submittedName>
        <fullName evidence="1">Uncharacterized protein</fullName>
    </submittedName>
</protein>
<evidence type="ECO:0000313" key="1">
    <source>
        <dbReference type="EMBL" id="VFU61016.1"/>
    </source>
</evidence>
<organism evidence="1">
    <name type="scientific">Salix viminalis</name>
    <name type="common">Common osier</name>
    <name type="synonym">Basket willow</name>
    <dbReference type="NCBI Taxonomy" id="40686"/>
    <lineage>
        <taxon>Eukaryota</taxon>
        <taxon>Viridiplantae</taxon>
        <taxon>Streptophyta</taxon>
        <taxon>Embryophyta</taxon>
        <taxon>Tracheophyta</taxon>
        <taxon>Spermatophyta</taxon>
        <taxon>Magnoliopsida</taxon>
        <taxon>eudicotyledons</taxon>
        <taxon>Gunneridae</taxon>
        <taxon>Pentapetalae</taxon>
        <taxon>rosids</taxon>
        <taxon>fabids</taxon>
        <taxon>Malpighiales</taxon>
        <taxon>Salicaceae</taxon>
        <taxon>Saliceae</taxon>
        <taxon>Salix</taxon>
    </lineage>
</organism>
<name>A0A6N2N5F3_SALVM</name>
<reference evidence="1" key="1">
    <citation type="submission" date="2019-03" db="EMBL/GenBank/DDBJ databases">
        <authorList>
            <person name="Mank J."/>
            <person name="Almeida P."/>
        </authorList>
    </citation>
    <scope>NUCLEOTIDE SEQUENCE</scope>
    <source>
        <strain evidence="1">78183</strain>
    </source>
</reference>
<accession>A0A6N2N5F3</accession>
<sequence length="59" mass="6344">MGDRYGLWAEEHVGSKQSPSALLPRSTPTLPLNSSVALVHHPARRGIAVTLTTHPSPFT</sequence>